<dbReference type="EMBL" id="AP024749">
    <property type="protein sequence ID" value="BCY29634.1"/>
    <property type="molecule type" value="Genomic_DNA"/>
</dbReference>
<name>A0ABN6HZ06_9FLAO</name>
<keyword evidence="2" id="KW-1185">Reference proteome</keyword>
<protein>
    <recommendedName>
        <fullName evidence="3">Peptidylprolyl isomerase</fullName>
    </recommendedName>
</protein>
<dbReference type="InterPro" id="IPR028974">
    <property type="entry name" value="TSP_type-3_rpt"/>
</dbReference>
<evidence type="ECO:0000313" key="2">
    <source>
        <dbReference type="Proteomes" id="UP000825258"/>
    </source>
</evidence>
<dbReference type="RefSeq" id="WP_221258702.1">
    <property type="nucleotide sequence ID" value="NZ_AP024749.1"/>
</dbReference>
<dbReference type="InterPro" id="IPR046357">
    <property type="entry name" value="PPIase_dom_sf"/>
</dbReference>
<dbReference type="Proteomes" id="UP000825258">
    <property type="component" value="Chromosome"/>
</dbReference>
<dbReference type="Gene3D" id="3.10.50.40">
    <property type="match status" value="1"/>
</dbReference>
<evidence type="ECO:0008006" key="3">
    <source>
        <dbReference type="Google" id="ProtNLM"/>
    </source>
</evidence>
<gene>
    <name evidence="1" type="ORF">KK2020170_25020</name>
</gene>
<dbReference type="PROSITE" id="PS51257">
    <property type="entry name" value="PROKAR_LIPOPROTEIN"/>
    <property type="match status" value="1"/>
</dbReference>
<proteinExistence type="predicted"/>
<accession>A0ABN6HZ06</accession>
<organism evidence="1 2">
    <name type="scientific">Flavobacterium okayamense</name>
    <dbReference type="NCBI Taxonomy" id="2830782"/>
    <lineage>
        <taxon>Bacteria</taxon>
        <taxon>Pseudomonadati</taxon>
        <taxon>Bacteroidota</taxon>
        <taxon>Flavobacteriia</taxon>
        <taxon>Flavobacteriales</taxon>
        <taxon>Flavobacteriaceae</taxon>
        <taxon>Flavobacterium</taxon>
    </lineage>
</organism>
<sequence>MKRYQFFIAIVSLVIITVSCQKEDRVTAPPARPYAEVYPEDLEKIEEFLDTHYVVVDSDYNTNFFEIEEGGTETPISAMPELEFRNLYVEAHDVEYKIYFLNLRQGIGESVTRVDSAMVAYKGFSFQKATNTEVVAGETVTTEYTAQIFFDERISPIWFQLEDVIRGWGAIIPKFNTGTITNNPDGSVNYNDFGAGVMFLPSALGYYNSATGNIPSYAPLVFNFKLYNQKSRDHDFDRILSKYEYGDNTDIETFEIEANDTDGDGLPDYLDPDDDGDGFLTKSEIRYESSPGIYSYYDFSSIPTCSGGTLKKHLDPACN</sequence>
<dbReference type="Gene3D" id="4.10.1080.10">
    <property type="entry name" value="TSP type-3 repeat"/>
    <property type="match status" value="1"/>
</dbReference>
<reference evidence="1 2" key="1">
    <citation type="submission" date="2021-06" db="EMBL/GenBank/DDBJ databases">
        <title>Whole genome sequences of Flavobacterium sp. KK2020170 and assembly.</title>
        <authorList>
            <person name="Kitahara K."/>
            <person name="Miyoshi S."/>
            <person name="Uesaka K."/>
        </authorList>
    </citation>
    <scope>NUCLEOTIDE SEQUENCE [LARGE SCALE GENOMIC DNA]</scope>
    <source>
        <strain evidence="1 2">KK2020170</strain>
    </source>
</reference>
<evidence type="ECO:0000313" key="1">
    <source>
        <dbReference type="EMBL" id="BCY29634.1"/>
    </source>
</evidence>